<comment type="similarity">
    <text evidence="4">Belongs to the flavoredoxin family.</text>
</comment>
<reference evidence="6 7" key="1">
    <citation type="submission" date="2015-07" db="EMBL/GenBank/DDBJ databases">
        <title>The draft genome sequence of Leadbetterella sp. JN14-9.</title>
        <authorList>
            <person name="Liu Y."/>
            <person name="Du J."/>
            <person name="Shao Z."/>
        </authorList>
    </citation>
    <scope>NUCLEOTIDE SEQUENCE [LARGE SCALE GENOMIC DNA]</scope>
    <source>
        <strain evidence="6 7">JN14-9</strain>
    </source>
</reference>
<keyword evidence="2" id="KW-0285">Flavoprotein</keyword>
<evidence type="ECO:0000313" key="6">
    <source>
        <dbReference type="EMBL" id="KPM49764.1"/>
    </source>
</evidence>
<accession>A0A0N8HAC2</accession>
<dbReference type="InterPro" id="IPR012349">
    <property type="entry name" value="Split_barrel_FMN-bd"/>
</dbReference>
<dbReference type="Proteomes" id="UP000050454">
    <property type="component" value="Unassembled WGS sequence"/>
</dbReference>
<dbReference type="PANTHER" id="PTHR33798:SF5">
    <property type="entry name" value="FLAVIN REDUCTASE LIKE DOMAIN-CONTAINING PROTEIN"/>
    <property type="match status" value="1"/>
</dbReference>
<dbReference type="OrthoDB" id="9794638at2"/>
<dbReference type="GO" id="GO:0016646">
    <property type="term" value="F:oxidoreductase activity, acting on the CH-NH group of donors, NAD or NADP as acceptor"/>
    <property type="evidence" value="ECO:0007669"/>
    <property type="project" value="UniProtKB-ARBA"/>
</dbReference>
<dbReference type="EMBL" id="LGTQ01000005">
    <property type="protein sequence ID" value="KPM49764.1"/>
    <property type="molecule type" value="Genomic_DNA"/>
</dbReference>
<dbReference type="GO" id="GO:0010181">
    <property type="term" value="F:FMN binding"/>
    <property type="evidence" value="ECO:0007669"/>
    <property type="project" value="InterPro"/>
</dbReference>
<dbReference type="AlphaFoldDB" id="A0A0N8HAC2"/>
<evidence type="ECO:0000256" key="3">
    <source>
        <dbReference type="ARBA" id="ARBA00022643"/>
    </source>
</evidence>
<dbReference type="RefSeq" id="WP_055144160.1">
    <property type="nucleotide sequence ID" value="NZ_JXSZ01000005.1"/>
</dbReference>
<gene>
    <name evidence="6" type="ORF">AFM12_04080</name>
</gene>
<dbReference type="STRING" id="1605367.AFM12_04080"/>
<sequence length="209" mass="23702">MHIYPENHDIKDTYKILTAAVTPRPIGWVSSVNAAGERNLAPFSFFNVVGYDPPHVIFSPISPNGKKKDTLANILETGEFVVNLVTEELAEKMNKTSAPLPSGMDEFEFAGLTPEDSVIVKAPRVKESPIQFECEMVHHYSFVDRQNGSTVIFGRVKLIHVADEIMLPDFKINTELYKTIGKMEGGMYCRTRDQFFISREFDPKEWLKD</sequence>
<dbReference type="SMART" id="SM00903">
    <property type="entry name" value="Flavin_Reduct"/>
    <property type="match status" value="1"/>
</dbReference>
<name>A0A0N8HAC2_9BACT</name>
<dbReference type="PATRIC" id="fig|1605367.3.peg.2163"/>
<evidence type="ECO:0000313" key="7">
    <source>
        <dbReference type="Proteomes" id="UP000050454"/>
    </source>
</evidence>
<dbReference type="SUPFAM" id="SSF50475">
    <property type="entry name" value="FMN-binding split barrel"/>
    <property type="match status" value="1"/>
</dbReference>
<dbReference type="Gene3D" id="2.30.110.10">
    <property type="entry name" value="Electron Transport, Fmn-binding Protein, Chain A"/>
    <property type="match status" value="1"/>
</dbReference>
<dbReference type="InterPro" id="IPR002563">
    <property type="entry name" value="Flavin_Rdtase-like_dom"/>
</dbReference>
<comment type="caution">
    <text evidence="6">The sequence shown here is derived from an EMBL/GenBank/DDBJ whole genome shotgun (WGS) entry which is preliminary data.</text>
</comment>
<evidence type="ECO:0000256" key="2">
    <source>
        <dbReference type="ARBA" id="ARBA00022630"/>
    </source>
</evidence>
<comment type="cofactor">
    <cofactor evidence="1">
        <name>FMN</name>
        <dbReference type="ChEBI" id="CHEBI:58210"/>
    </cofactor>
</comment>
<organism evidence="6 7">
    <name type="scientific">Jiulongibacter sediminis</name>
    <dbReference type="NCBI Taxonomy" id="1605367"/>
    <lineage>
        <taxon>Bacteria</taxon>
        <taxon>Pseudomonadati</taxon>
        <taxon>Bacteroidota</taxon>
        <taxon>Cytophagia</taxon>
        <taxon>Cytophagales</taxon>
        <taxon>Leadbetterellaceae</taxon>
        <taxon>Jiulongibacter</taxon>
    </lineage>
</organism>
<keyword evidence="3" id="KW-0288">FMN</keyword>
<evidence type="ECO:0000256" key="1">
    <source>
        <dbReference type="ARBA" id="ARBA00001917"/>
    </source>
</evidence>
<proteinExistence type="inferred from homology"/>
<keyword evidence="7" id="KW-1185">Reference proteome</keyword>
<evidence type="ECO:0000256" key="4">
    <source>
        <dbReference type="ARBA" id="ARBA00038054"/>
    </source>
</evidence>
<feature type="domain" description="Flavin reductase like" evidence="5">
    <location>
        <begin position="19"/>
        <end position="166"/>
    </location>
</feature>
<evidence type="ECO:0000259" key="5">
    <source>
        <dbReference type="SMART" id="SM00903"/>
    </source>
</evidence>
<dbReference type="Pfam" id="PF01613">
    <property type="entry name" value="Flavin_Reduct"/>
    <property type="match status" value="1"/>
</dbReference>
<protein>
    <recommendedName>
        <fullName evidence="5">Flavin reductase like domain-containing protein</fullName>
    </recommendedName>
</protein>
<dbReference type="PANTHER" id="PTHR33798">
    <property type="entry name" value="FLAVOPROTEIN OXYGENASE"/>
    <property type="match status" value="1"/>
</dbReference>